<dbReference type="Proteomes" id="UP000095767">
    <property type="component" value="Unassembled WGS sequence"/>
</dbReference>
<dbReference type="OrthoDB" id="780193at2759"/>
<dbReference type="STRING" id="888268.A0A1E5W7G3"/>
<reference evidence="2 3" key="1">
    <citation type="submission" date="2016-09" db="EMBL/GenBank/DDBJ databases">
        <title>The draft genome of Dichanthelium oligosanthes: A C3 panicoid grass species.</title>
        <authorList>
            <person name="Studer A.J."/>
            <person name="Schnable J.C."/>
            <person name="Brutnell T.P."/>
        </authorList>
    </citation>
    <scope>NUCLEOTIDE SEQUENCE [LARGE SCALE GENOMIC DNA]</scope>
    <source>
        <strain evidence="3">cv. Kellogg 1175</strain>
        <tissue evidence="2">Leaf</tissue>
    </source>
</reference>
<name>A0A1E5W7G3_9POAL</name>
<proteinExistence type="predicted"/>
<accession>A0A1E5W7G3</accession>
<evidence type="ECO:0000313" key="3">
    <source>
        <dbReference type="Proteomes" id="UP000095767"/>
    </source>
</evidence>
<gene>
    <name evidence="2" type="ORF">BAE44_0005716</name>
</gene>
<organism evidence="2 3">
    <name type="scientific">Dichanthelium oligosanthes</name>
    <dbReference type="NCBI Taxonomy" id="888268"/>
    <lineage>
        <taxon>Eukaryota</taxon>
        <taxon>Viridiplantae</taxon>
        <taxon>Streptophyta</taxon>
        <taxon>Embryophyta</taxon>
        <taxon>Tracheophyta</taxon>
        <taxon>Spermatophyta</taxon>
        <taxon>Magnoliopsida</taxon>
        <taxon>Liliopsida</taxon>
        <taxon>Poales</taxon>
        <taxon>Poaceae</taxon>
        <taxon>PACMAD clade</taxon>
        <taxon>Panicoideae</taxon>
        <taxon>Panicodae</taxon>
        <taxon>Paniceae</taxon>
        <taxon>Dichantheliinae</taxon>
        <taxon>Dichanthelium</taxon>
    </lineage>
</organism>
<sequence length="150" mass="15383">MQDHSTNNYLSFQSTLGAQLDGGDAKYPLFDRGVFAPSSAPRQLHDPTDFLGLAHGIMSSEGTQANLHSRNGGDRSDELSGLVGGAGASSVTGPSGCKAIYSSVPPLLDRNGRRSPPAGVSTATTATAPVAATAAMRMQGVDSWVCSTSE</sequence>
<keyword evidence="3" id="KW-1185">Reference proteome</keyword>
<dbReference type="EMBL" id="LWDX02019273">
    <property type="protein sequence ID" value="OEL33265.1"/>
    <property type="molecule type" value="Genomic_DNA"/>
</dbReference>
<evidence type="ECO:0000256" key="1">
    <source>
        <dbReference type="SAM" id="MobiDB-lite"/>
    </source>
</evidence>
<feature type="region of interest" description="Disordered" evidence="1">
    <location>
        <begin position="62"/>
        <end position="95"/>
    </location>
</feature>
<comment type="caution">
    <text evidence="2">The sequence shown here is derived from an EMBL/GenBank/DDBJ whole genome shotgun (WGS) entry which is preliminary data.</text>
</comment>
<protein>
    <submittedName>
        <fullName evidence="2">Uncharacterized protein</fullName>
    </submittedName>
</protein>
<evidence type="ECO:0000313" key="2">
    <source>
        <dbReference type="EMBL" id="OEL33265.1"/>
    </source>
</evidence>
<dbReference type="AlphaFoldDB" id="A0A1E5W7G3"/>